<dbReference type="InterPro" id="IPR036318">
    <property type="entry name" value="FAD-bd_PCMH-like_sf"/>
</dbReference>
<evidence type="ECO:0000256" key="5">
    <source>
        <dbReference type="SAM" id="SignalP"/>
    </source>
</evidence>
<comment type="similarity">
    <text evidence="1">Belongs to the oxygen-dependent FAD-linked oxidoreductase family.</text>
</comment>
<dbReference type="PROSITE" id="PS51257">
    <property type="entry name" value="PROKAR_LIPOPROTEIN"/>
    <property type="match status" value="1"/>
</dbReference>
<keyword evidence="2" id="KW-0285">Flavoprotein</keyword>
<evidence type="ECO:0000256" key="1">
    <source>
        <dbReference type="ARBA" id="ARBA00005466"/>
    </source>
</evidence>
<dbReference type="SUPFAM" id="SSF56176">
    <property type="entry name" value="FAD-binding/transporter-associated domain-like"/>
    <property type="match status" value="1"/>
</dbReference>
<dbReference type="AlphaFoldDB" id="A0A401GNG2"/>
<dbReference type="GeneID" id="38780684"/>
<feature type="domain" description="FAD-binding PCMH-type" evidence="6">
    <location>
        <begin position="62"/>
        <end position="232"/>
    </location>
</feature>
<proteinExistence type="inferred from homology"/>
<dbReference type="PANTHER" id="PTHR42973">
    <property type="entry name" value="BINDING OXIDOREDUCTASE, PUTATIVE (AFU_ORTHOLOGUE AFUA_1G17690)-RELATED"/>
    <property type="match status" value="1"/>
</dbReference>
<evidence type="ECO:0000259" key="6">
    <source>
        <dbReference type="PROSITE" id="PS51387"/>
    </source>
</evidence>
<comment type="caution">
    <text evidence="7">The sequence shown here is derived from an EMBL/GenBank/DDBJ whole genome shotgun (WGS) entry which is preliminary data.</text>
</comment>
<accession>A0A401GNG2</accession>
<dbReference type="Pfam" id="PF08031">
    <property type="entry name" value="BBE"/>
    <property type="match status" value="1"/>
</dbReference>
<sequence length="486" mass="52437">MHSKVGAALFVWLFARWTACAFASNITCACEEIAAAISSVSDVYWPLELQYTTDIYHYASSSTAQAACSVEPGTAEDLGIILQILGKTRTPFGVKGGGHIMNPGWSSSTGVQIAMYRFNEINYDAASQSVDLGSGLIWDDVYAALEPYNVSVLGGRVSGIGVAGFSLGGGYAWKTNQYGLTVDNILAYELVLPNGTIVDVSESSCPDLYFGLKGGFNNFGVVTKFTMKAWPQTEIWGGVIEIDGYLYAEDFKSATANFSTNVTDPKATVLLAYNYAIGVYLMTAIIFYDAPTPPRGIFDEFLAIPYLSSDVCTRSFLSLVQASPSNITSLERGFFNTVSLQAITPTLLDVVHNESLYWGALMSLDSGTLISYDVEPFLPNILTHGGPSAFPPTRSERYLPLNLYYSWTLPTSDDAMYDVLVKSADTITNAAIAEGQDISGAALYPNYALYGTAVEKMYGDNAGTLAALKAKYDPENVMGLAGGWKF</sequence>
<dbReference type="InterPro" id="IPR006094">
    <property type="entry name" value="Oxid_FAD_bind_N"/>
</dbReference>
<evidence type="ECO:0000313" key="7">
    <source>
        <dbReference type="EMBL" id="GBE83767.1"/>
    </source>
</evidence>
<dbReference type="PROSITE" id="PS51387">
    <property type="entry name" value="FAD_PCMH"/>
    <property type="match status" value="1"/>
</dbReference>
<keyword evidence="4" id="KW-0560">Oxidoreductase</keyword>
<dbReference type="EMBL" id="BFAD01000005">
    <property type="protein sequence ID" value="GBE83767.1"/>
    <property type="molecule type" value="Genomic_DNA"/>
</dbReference>
<evidence type="ECO:0000256" key="3">
    <source>
        <dbReference type="ARBA" id="ARBA00022827"/>
    </source>
</evidence>
<dbReference type="Proteomes" id="UP000287166">
    <property type="component" value="Unassembled WGS sequence"/>
</dbReference>
<gene>
    <name evidence="7" type="ORF">SCP_0508230</name>
</gene>
<organism evidence="7 8">
    <name type="scientific">Sparassis crispa</name>
    <dbReference type="NCBI Taxonomy" id="139825"/>
    <lineage>
        <taxon>Eukaryota</taxon>
        <taxon>Fungi</taxon>
        <taxon>Dikarya</taxon>
        <taxon>Basidiomycota</taxon>
        <taxon>Agaricomycotina</taxon>
        <taxon>Agaricomycetes</taxon>
        <taxon>Polyporales</taxon>
        <taxon>Sparassidaceae</taxon>
        <taxon>Sparassis</taxon>
    </lineage>
</organism>
<dbReference type="Pfam" id="PF01565">
    <property type="entry name" value="FAD_binding_4"/>
    <property type="match status" value="1"/>
</dbReference>
<feature type="chain" id="PRO_5019250678" evidence="5">
    <location>
        <begin position="24"/>
        <end position="486"/>
    </location>
</feature>
<dbReference type="GO" id="GO:0004497">
    <property type="term" value="F:monooxygenase activity"/>
    <property type="evidence" value="ECO:0007669"/>
    <property type="project" value="UniProtKB-KW"/>
</dbReference>
<dbReference type="PANTHER" id="PTHR42973:SF13">
    <property type="entry name" value="FAD-BINDING PCMH-TYPE DOMAIN-CONTAINING PROTEIN"/>
    <property type="match status" value="1"/>
</dbReference>
<dbReference type="InParanoid" id="A0A401GNG2"/>
<name>A0A401GNG2_9APHY</name>
<dbReference type="InterPro" id="IPR012951">
    <property type="entry name" value="BBE"/>
</dbReference>
<dbReference type="InterPro" id="IPR016169">
    <property type="entry name" value="FAD-bd_PCMH_sub2"/>
</dbReference>
<dbReference type="InterPro" id="IPR050416">
    <property type="entry name" value="FAD-linked_Oxidoreductase"/>
</dbReference>
<dbReference type="STRING" id="139825.A0A401GNG2"/>
<evidence type="ECO:0000256" key="2">
    <source>
        <dbReference type="ARBA" id="ARBA00022630"/>
    </source>
</evidence>
<keyword evidence="8" id="KW-1185">Reference proteome</keyword>
<keyword evidence="3" id="KW-0274">FAD</keyword>
<dbReference type="Gene3D" id="3.30.465.10">
    <property type="match status" value="1"/>
</dbReference>
<dbReference type="GO" id="GO:0071949">
    <property type="term" value="F:FAD binding"/>
    <property type="evidence" value="ECO:0007669"/>
    <property type="project" value="InterPro"/>
</dbReference>
<evidence type="ECO:0000256" key="4">
    <source>
        <dbReference type="ARBA" id="ARBA00023002"/>
    </source>
</evidence>
<keyword evidence="7" id="KW-0503">Monooxygenase</keyword>
<keyword evidence="5" id="KW-0732">Signal</keyword>
<dbReference type="RefSeq" id="XP_027614680.1">
    <property type="nucleotide sequence ID" value="XM_027758879.1"/>
</dbReference>
<reference evidence="7 8" key="1">
    <citation type="journal article" date="2018" name="Sci. Rep.">
        <title>Genome sequence of the cauliflower mushroom Sparassis crispa (Hanabiratake) and its association with beneficial usage.</title>
        <authorList>
            <person name="Kiyama R."/>
            <person name="Furutani Y."/>
            <person name="Kawaguchi K."/>
            <person name="Nakanishi T."/>
        </authorList>
    </citation>
    <scope>NUCLEOTIDE SEQUENCE [LARGE SCALE GENOMIC DNA]</scope>
</reference>
<dbReference type="InterPro" id="IPR016166">
    <property type="entry name" value="FAD-bd_PCMH"/>
</dbReference>
<feature type="signal peptide" evidence="5">
    <location>
        <begin position="1"/>
        <end position="23"/>
    </location>
</feature>
<dbReference type="OrthoDB" id="2151789at2759"/>
<protein>
    <submittedName>
        <fullName evidence="7">FAD-dependent monooxygenase yanF</fullName>
    </submittedName>
</protein>
<evidence type="ECO:0000313" key="8">
    <source>
        <dbReference type="Proteomes" id="UP000287166"/>
    </source>
</evidence>